<comment type="caution">
    <text evidence="2">The sequence shown here is derived from an EMBL/GenBank/DDBJ whole genome shotgun (WGS) entry which is preliminary data.</text>
</comment>
<organism evidence="2 3">
    <name type="scientific">Seminavis robusta</name>
    <dbReference type="NCBI Taxonomy" id="568900"/>
    <lineage>
        <taxon>Eukaryota</taxon>
        <taxon>Sar</taxon>
        <taxon>Stramenopiles</taxon>
        <taxon>Ochrophyta</taxon>
        <taxon>Bacillariophyta</taxon>
        <taxon>Bacillariophyceae</taxon>
        <taxon>Bacillariophycidae</taxon>
        <taxon>Naviculales</taxon>
        <taxon>Naviculaceae</taxon>
        <taxon>Seminavis</taxon>
    </lineage>
</organism>
<keyword evidence="3" id="KW-1185">Reference proteome</keyword>
<dbReference type="AlphaFoldDB" id="A0A9N8HB65"/>
<evidence type="ECO:0000313" key="3">
    <source>
        <dbReference type="Proteomes" id="UP001153069"/>
    </source>
</evidence>
<accession>A0A9N8HB65</accession>
<reference evidence="2" key="1">
    <citation type="submission" date="2020-06" db="EMBL/GenBank/DDBJ databases">
        <authorList>
            <consortium name="Plant Systems Biology data submission"/>
        </authorList>
    </citation>
    <scope>NUCLEOTIDE SEQUENCE</scope>
    <source>
        <strain evidence="2">D6</strain>
    </source>
</reference>
<sequence length="101" mass="10574">MDSDLRAEGSIDDDDADGTDATGAIIPVAQATPIPNTGSTAAPSPMASAQIIIPESESNDALPEGEAEPQQPRRTTRNNKFNSARREEADRLAAIRAVISS</sequence>
<proteinExistence type="predicted"/>
<gene>
    <name evidence="2" type="ORF">SEMRO_266_G103210.1</name>
</gene>
<feature type="compositionally biased region" description="Polar residues" evidence="1">
    <location>
        <begin position="33"/>
        <end position="42"/>
    </location>
</feature>
<evidence type="ECO:0000313" key="2">
    <source>
        <dbReference type="EMBL" id="CAB9506427.1"/>
    </source>
</evidence>
<feature type="region of interest" description="Disordered" evidence="1">
    <location>
        <begin position="1"/>
        <end position="88"/>
    </location>
</feature>
<dbReference type="Proteomes" id="UP001153069">
    <property type="component" value="Unassembled WGS sequence"/>
</dbReference>
<name>A0A9N8HB65_9STRA</name>
<protein>
    <submittedName>
        <fullName evidence="2">Uncharacterized protein</fullName>
    </submittedName>
</protein>
<dbReference type="EMBL" id="CAICTM010000265">
    <property type="protein sequence ID" value="CAB9506427.1"/>
    <property type="molecule type" value="Genomic_DNA"/>
</dbReference>
<evidence type="ECO:0000256" key="1">
    <source>
        <dbReference type="SAM" id="MobiDB-lite"/>
    </source>
</evidence>